<dbReference type="OrthoDB" id="5873279at2759"/>
<sequence>MPAPLMYQKPAKEVTFSHTFSWPSSSPQAVIVTGTFDGWARSVKLTRDESANCFLTTMEISFPKDGAGKLFYKFIVDGNWVTDPQAPVERDANWNLNNVIPVPARKEVQQDSPKRQWDSVPPREEELKSLPVTILSNDSDLLQGVLVLDF</sequence>
<dbReference type="GO" id="GO:0005737">
    <property type="term" value="C:cytoplasm"/>
    <property type="evidence" value="ECO:0007669"/>
    <property type="project" value="TreeGrafter"/>
</dbReference>
<dbReference type="InterPro" id="IPR032640">
    <property type="entry name" value="AMPK1_CBM"/>
</dbReference>
<dbReference type="InterPro" id="IPR014756">
    <property type="entry name" value="Ig_E-set"/>
</dbReference>
<dbReference type="AlphaFoldDB" id="A0A433DEI6"/>
<evidence type="ECO:0000259" key="3">
    <source>
        <dbReference type="Pfam" id="PF16561"/>
    </source>
</evidence>
<gene>
    <name evidence="4" type="ORF">BC936DRAFT_142953</name>
</gene>
<dbReference type="Gene3D" id="2.60.40.10">
    <property type="entry name" value="Immunoglobulins"/>
    <property type="match status" value="1"/>
</dbReference>
<dbReference type="InterPro" id="IPR050827">
    <property type="entry name" value="CRP1_MDG1_kinase"/>
</dbReference>
<dbReference type="Proteomes" id="UP000268093">
    <property type="component" value="Unassembled WGS sequence"/>
</dbReference>
<proteinExistence type="inferred from homology"/>
<keyword evidence="5" id="KW-1185">Reference proteome</keyword>
<dbReference type="GO" id="GO:0005634">
    <property type="term" value="C:nucleus"/>
    <property type="evidence" value="ECO:0007669"/>
    <property type="project" value="TreeGrafter"/>
</dbReference>
<dbReference type="InterPro" id="IPR013783">
    <property type="entry name" value="Ig-like_fold"/>
</dbReference>
<comment type="caution">
    <text evidence="4">The sequence shown here is derived from an EMBL/GenBank/DDBJ whole genome shotgun (WGS) entry which is preliminary data.</text>
</comment>
<comment type="similarity">
    <text evidence="1">Belongs to the 5'-AMP-activated protein kinase beta subunit family.</text>
</comment>
<dbReference type="Pfam" id="PF16561">
    <property type="entry name" value="AMPK1_CBM"/>
    <property type="match status" value="1"/>
</dbReference>
<dbReference type="GO" id="GO:0031588">
    <property type="term" value="C:nucleotide-activated protein kinase complex"/>
    <property type="evidence" value="ECO:0007669"/>
    <property type="project" value="TreeGrafter"/>
</dbReference>
<dbReference type="GO" id="GO:0007165">
    <property type="term" value="P:signal transduction"/>
    <property type="evidence" value="ECO:0007669"/>
    <property type="project" value="TreeGrafter"/>
</dbReference>
<feature type="domain" description="AMP-activated protein kinase glycogen-binding" evidence="3">
    <location>
        <begin position="19"/>
        <end position="105"/>
    </location>
</feature>
<evidence type="ECO:0000256" key="1">
    <source>
        <dbReference type="ARBA" id="ARBA00010926"/>
    </source>
</evidence>
<protein>
    <recommendedName>
        <fullName evidence="3">AMP-activated protein kinase glycogen-binding domain-containing protein</fullName>
    </recommendedName>
</protein>
<dbReference type="PANTHER" id="PTHR10343:SF84">
    <property type="entry name" value="5'-AMP-ACTIVATED PROTEIN KINASE SUBUNIT BETA-1"/>
    <property type="match status" value="1"/>
</dbReference>
<feature type="region of interest" description="Disordered" evidence="2">
    <location>
        <begin position="105"/>
        <end position="124"/>
    </location>
</feature>
<dbReference type="SUPFAM" id="SSF81296">
    <property type="entry name" value="E set domains"/>
    <property type="match status" value="1"/>
</dbReference>
<organism evidence="4 5">
    <name type="scientific">Jimgerdemannia flammicorona</name>
    <dbReference type="NCBI Taxonomy" id="994334"/>
    <lineage>
        <taxon>Eukaryota</taxon>
        <taxon>Fungi</taxon>
        <taxon>Fungi incertae sedis</taxon>
        <taxon>Mucoromycota</taxon>
        <taxon>Mucoromycotina</taxon>
        <taxon>Endogonomycetes</taxon>
        <taxon>Endogonales</taxon>
        <taxon>Endogonaceae</taxon>
        <taxon>Jimgerdemannia</taxon>
    </lineage>
</organism>
<name>A0A433DEI6_9FUNG</name>
<dbReference type="PANTHER" id="PTHR10343">
    <property type="entry name" value="5'-AMP-ACTIVATED PROTEIN KINASE , BETA SUBUNIT"/>
    <property type="match status" value="1"/>
</dbReference>
<dbReference type="GO" id="GO:0019901">
    <property type="term" value="F:protein kinase binding"/>
    <property type="evidence" value="ECO:0007669"/>
    <property type="project" value="TreeGrafter"/>
</dbReference>
<reference evidence="4 5" key="1">
    <citation type="journal article" date="2018" name="New Phytol.">
        <title>Phylogenomics of Endogonaceae and evolution of mycorrhizas within Mucoromycota.</title>
        <authorList>
            <person name="Chang Y."/>
            <person name="Desiro A."/>
            <person name="Na H."/>
            <person name="Sandor L."/>
            <person name="Lipzen A."/>
            <person name="Clum A."/>
            <person name="Barry K."/>
            <person name="Grigoriev I.V."/>
            <person name="Martin F.M."/>
            <person name="Stajich J.E."/>
            <person name="Smith M.E."/>
            <person name="Bonito G."/>
            <person name="Spatafora J.W."/>
        </authorList>
    </citation>
    <scope>NUCLEOTIDE SEQUENCE [LARGE SCALE GENOMIC DNA]</scope>
    <source>
        <strain evidence="4 5">GMNB39</strain>
    </source>
</reference>
<dbReference type="EMBL" id="RBNI01002470">
    <property type="protein sequence ID" value="RUP49251.1"/>
    <property type="molecule type" value="Genomic_DNA"/>
</dbReference>
<dbReference type="CDD" id="cd02859">
    <property type="entry name" value="E_set_AMPKbeta_like_N"/>
    <property type="match status" value="1"/>
</dbReference>
<evidence type="ECO:0000313" key="4">
    <source>
        <dbReference type="EMBL" id="RUP49251.1"/>
    </source>
</evidence>
<accession>A0A433DEI6</accession>
<evidence type="ECO:0000313" key="5">
    <source>
        <dbReference type="Proteomes" id="UP000268093"/>
    </source>
</evidence>
<evidence type="ECO:0000256" key="2">
    <source>
        <dbReference type="SAM" id="MobiDB-lite"/>
    </source>
</evidence>